<dbReference type="OrthoDB" id="20295at2759"/>
<keyword evidence="8" id="KW-0539">Nucleus</keyword>
<keyword evidence="11" id="KW-1185">Reference proteome</keyword>
<dbReference type="GO" id="GO:0000209">
    <property type="term" value="P:protein polyubiquitination"/>
    <property type="evidence" value="ECO:0007669"/>
    <property type="project" value="TreeGrafter"/>
</dbReference>
<dbReference type="SMART" id="SM00504">
    <property type="entry name" value="Ubox"/>
    <property type="match status" value="1"/>
</dbReference>
<evidence type="ECO:0000259" key="9">
    <source>
        <dbReference type="PROSITE" id="PS51698"/>
    </source>
</evidence>
<evidence type="ECO:0000256" key="1">
    <source>
        <dbReference type="ARBA" id="ARBA00004123"/>
    </source>
</evidence>
<evidence type="ECO:0000256" key="4">
    <source>
        <dbReference type="ARBA" id="ARBA00007434"/>
    </source>
</evidence>
<reference evidence="10 11" key="2">
    <citation type="submission" date="2018-11" db="EMBL/GenBank/DDBJ databases">
        <authorList>
            <consortium name="Pathogen Informatics"/>
        </authorList>
    </citation>
    <scope>NUCLEOTIDE SEQUENCE [LARGE SCALE GENOMIC DNA]</scope>
</reference>
<dbReference type="EMBL" id="UZAM01010800">
    <property type="protein sequence ID" value="VDP13788.1"/>
    <property type="molecule type" value="Genomic_DNA"/>
</dbReference>
<comment type="pathway">
    <text evidence="3">Protein modification; protein ubiquitination.</text>
</comment>
<dbReference type="WBParaSite" id="SBAD_0000792801-mRNA-1">
    <property type="protein sequence ID" value="SBAD_0000792801-mRNA-1"/>
    <property type="gene ID" value="SBAD_0000792801"/>
</dbReference>
<dbReference type="InterPro" id="IPR019474">
    <property type="entry name" value="Ub_conjug_fac_E4_core"/>
</dbReference>
<dbReference type="InterPro" id="IPR045132">
    <property type="entry name" value="UBE4"/>
</dbReference>
<protein>
    <submittedName>
        <fullName evidence="12">U-box domain-containing protein</fullName>
    </submittedName>
</protein>
<proteinExistence type="inferred from homology"/>
<evidence type="ECO:0000313" key="11">
    <source>
        <dbReference type="Proteomes" id="UP000270296"/>
    </source>
</evidence>
<dbReference type="Proteomes" id="UP000270296">
    <property type="component" value="Unassembled WGS sequence"/>
</dbReference>
<feature type="domain" description="U-box" evidence="9">
    <location>
        <begin position="227"/>
        <end position="284"/>
    </location>
</feature>
<dbReference type="InterPro" id="IPR013083">
    <property type="entry name" value="Znf_RING/FYVE/PHD"/>
</dbReference>
<organism evidence="12">
    <name type="scientific">Soboliphyme baturini</name>
    <dbReference type="NCBI Taxonomy" id="241478"/>
    <lineage>
        <taxon>Eukaryota</taxon>
        <taxon>Metazoa</taxon>
        <taxon>Ecdysozoa</taxon>
        <taxon>Nematoda</taxon>
        <taxon>Enoplea</taxon>
        <taxon>Dorylaimia</taxon>
        <taxon>Dioctophymatida</taxon>
        <taxon>Dioctophymatoidea</taxon>
        <taxon>Soboliphymatidae</taxon>
        <taxon>Soboliphyme</taxon>
    </lineage>
</organism>
<dbReference type="AlphaFoldDB" id="A0A183IVJ0"/>
<dbReference type="PROSITE" id="PS51698">
    <property type="entry name" value="U_BOX"/>
    <property type="match status" value="1"/>
</dbReference>
<keyword evidence="6" id="KW-0808">Transferase</keyword>
<accession>A0A183IVJ0</accession>
<dbReference type="Gene3D" id="3.30.40.10">
    <property type="entry name" value="Zinc/RING finger domain, C3HC4 (zinc finger)"/>
    <property type="match status" value="1"/>
</dbReference>
<name>A0A183IVJ0_9BILA</name>
<dbReference type="UniPathway" id="UPA00143"/>
<reference evidence="12" key="1">
    <citation type="submission" date="2016-06" db="UniProtKB">
        <authorList>
            <consortium name="WormBaseParasite"/>
        </authorList>
    </citation>
    <scope>IDENTIFICATION</scope>
</reference>
<dbReference type="SUPFAM" id="SSF57850">
    <property type="entry name" value="RING/U-box"/>
    <property type="match status" value="1"/>
</dbReference>
<evidence type="ECO:0000256" key="5">
    <source>
        <dbReference type="ARBA" id="ARBA00022490"/>
    </source>
</evidence>
<keyword evidence="5" id="KW-0963">Cytoplasm</keyword>
<sequence>MMWQSSVHRNMMIEYSNNCDSNFLRFVNMLINDATFLLDESLEGLKRIRETEEIINNPARWRKLTTEEQRDLRSHLQQDERVVRASFQLASVTVDMFSYMTDVIKEPFLCPQLGNRLAAMLNYNMAQLCGSEFKHLRVRNPGLYNWRPRLLLDQLTDIYLHLDSVKFANAIASDERSYSNQLFEDVIDRILKHCVKPISQVEQFRLLAEKAHLMWNQKQKVEESWGEIPENFCDPVMGTLMKDPVFLPSGHVMDREIILRHLLNTPTDPFSRLPLNEAMLTPGK</sequence>
<dbReference type="GO" id="GO:0036503">
    <property type="term" value="P:ERAD pathway"/>
    <property type="evidence" value="ECO:0007669"/>
    <property type="project" value="InterPro"/>
</dbReference>
<evidence type="ECO:0000256" key="2">
    <source>
        <dbReference type="ARBA" id="ARBA00004496"/>
    </source>
</evidence>
<evidence type="ECO:0000256" key="7">
    <source>
        <dbReference type="ARBA" id="ARBA00022786"/>
    </source>
</evidence>
<dbReference type="GO" id="GO:0005634">
    <property type="term" value="C:nucleus"/>
    <property type="evidence" value="ECO:0007669"/>
    <property type="project" value="UniProtKB-SubCell"/>
</dbReference>
<comment type="similarity">
    <text evidence="4">Belongs to the ubiquitin conjugation factor E4 family.</text>
</comment>
<dbReference type="Pfam" id="PF04564">
    <property type="entry name" value="U-box"/>
    <property type="match status" value="1"/>
</dbReference>
<evidence type="ECO:0000313" key="12">
    <source>
        <dbReference type="WBParaSite" id="SBAD_0000792801-mRNA-1"/>
    </source>
</evidence>
<dbReference type="PANTHER" id="PTHR13931:SF2">
    <property type="entry name" value="UBIQUITIN CONJUGATION FACTOR E4 B"/>
    <property type="match status" value="1"/>
</dbReference>
<gene>
    <name evidence="10" type="ORF">SBAD_LOCUS7637</name>
</gene>
<dbReference type="GO" id="GO:0005737">
    <property type="term" value="C:cytoplasm"/>
    <property type="evidence" value="ECO:0007669"/>
    <property type="project" value="UniProtKB-SubCell"/>
</dbReference>
<dbReference type="PANTHER" id="PTHR13931">
    <property type="entry name" value="UBIQUITINATION FACTOR E4"/>
    <property type="match status" value="1"/>
</dbReference>
<dbReference type="GO" id="GO:0034450">
    <property type="term" value="F:ubiquitin-ubiquitin ligase activity"/>
    <property type="evidence" value="ECO:0007669"/>
    <property type="project" value="InterPro"/>
</dbReference>
<evidence type="ECO:0000256" key="3">
    <source>
        <dbReference type="ARBA" id="ARBA00004906"/>
    </source>
</evidence>
<evidence type="ECO:0000256" key="8">
    <source>
        <dbReference type="ARBA" id="ARBA00023242"/>
    </source>
</evidence>
<dbReference type="InterPro" id="IPR003613">
    <property type="entry name" value="Ubox_domain"/>
</dbReference>
<evidence type="ECO:0000256" key="6">
    <source>
        <dbReference type="ARBA" id="ARBA00022679"/>
    </source>
</evidence>
<evidence type="ECO:0000313" key="10">
    <source>
        <dbReference type="EMBL" id="VDP13788.1"/>
    </source>
</evidence>
<dbReference type="GO" id="GO:0006511">
    <property type="term" value="P:ubiquitin-dependent protein catabolic process"/>
    <property type="evidence" value="ECO:0007669"/>
    <property type="project" value="InterPro"/>
</dbReference>
<dbReference type="Pfam" id="PF10408">
    <property type="entry name" value="Ufd2P_core"/>
    <property type="match status" value="1"/>
</dbReference>
<dbReference type="GO" id="GO:0000151">
    <property type="term" value="C:ubiquitin ligase complex"/>
    <property type="evidence" value="ECO:0007669"/>
    <property type="project" value="InterPro"/>
</dbReference>
<comment type="subcellular location">
    <subcellularLocation>
        <location evidence="2">Cytoplasm</location>
    </subcellularLocation>
    <subcellularLocation>
        <location evidence="1">Nucleus</location>
    </subcellularLocation>
</comment>
<keyword evidence="7" id="KW-0833">Ubl conjugation pathway</keyword>